<protein>
    <submittedName>
        <fullName evidence="1">Uncharacterized protein</fullName>
    </submittedName>
</protein>
<evidence type="ECO:0000313" key="1">
    <source>
        <dbReference type="EMBL" id="CAF4613506.1"/>
    </source>
</evidence>
<evidence type="ECO:0000313" key="3">
    <source>
        <dbReference type="EMBL" id="CAF4820953.1"/>
    </source>
</evidence>
<dbReference type="Proteomes" id="UP000676336">
    <property type="component" value="Unassembled WGS sequence"/>
</dbReference>
<dbReference type="Proteomes" id="UP000681720">
    <property type="component" value="Unassembled WGS sequence"/>
</dbReference>
<dbReference type="AlphaFoldDB" id="A0A8S2ZAA3"/>
<name>A0A8S2ZAA3_9BILA</name>
<dbReference type="EMBL" id="CAJOBH010122034">
    <property type="protein sequence ID" value="CAF4716100.1"/>
    <property type="molecule type" value="Genomic_DNA"/>
</dbReference>
<dbReference type="Proteomes" id="UP000681967">
    <property type="component" value="Unassembled WGS sequence"/>
</dbReference>
<accession>A0A8S2ZAA3</accession>
<comment type="caution">
    <text evidence="1">The sequence shown here is derived from an EMBL/GenBank/DDBJ whole genome shotgun (WGS) entry which is preliminary data.</text>
</comment>
<gene>
    <name evidence="2" type="ORF">BYL167_LOCUS44682</name>
    <name evidence="3" type="ORF">GIL414_LOCUS48010</name>
    <name evidence="1" type="ORF">SMN809_LOCUS39586</name>
</gene>
<organism evidence="1 4">
    <name type="scientific">Rotaria magnacalcarata</name>
    <dbReference type="NCBI Taxonomy" id="392030"/>
    <lineage>
        <taxon>Eukaryota</taxon>
        <taxon>Metazoa</taxon>
        <taxon>Spiralia</taxon>
        <taxon>Gnathifera</taxon>
        <taxon>Rotifera</taxon>
        <taxon>Eurotatoria</taxon>
        <taxon>Bdelloidea</taxon>
        <taxon>Philodinida</taxon>
        <taxon>Philodinidae</taxon>
        <taxon>Rotaria</taxon>
    </lineage>
</organism>
<dbReference type="EMBL" id="CAJOBJ010154700">
    <property type="protein sequence ID" value="CAF4820953.1"/>
    <property type="molecule type" value="Genomic_DNA"/>
</dbReference>
<dbReference type="EMBL" id="CAJOBI010106697">
    <property type="protein sequence ID" value="CAF4613506.1"/>
    <property type="molecule type" value="Genomic_DNA"/>
</dbReference>
<evidence type="ECO:0000313" key="2">
    <source>
        <dbReference type="EMBL" id="CAF4716100.1"/>
    </source>
</evidence>
<sequence length="47" mass="4660">ASSATSAAQATAMMMSSANPWAAYAQQWANAATSNTTNGTNSSTTSS</sequence>
<feature type="non-terminal residue" evidence="1">
    <location>
        <position position="1"/>
    </location>
</feature>
<reference evidence="1" key="1">
    <citation type="submission" date="2021-02" db="EMBL/GenBank/DDBJ databases">
        <authorList>
            <person name="Nowell W R."/>
        </authorList>
    </citation>
    <scope>NUCLEOTIDE SEQUENCE</scope>
</reference>
<evidence type="ECO:0000313" key="4">
    <source>
        <dbReference type="Proteomes" id="UP000676336"/>
    </source>
</evidence>
<proteinExistence type="predicted"/>